<accession>A0A0N5ADL8</accession>
<proteinExistence type="predicted"/>
<dbReference type="PANTHER" id="PTHR16469">
    <property type="entry name" value="UBIQUITIN-ASSOCIATED AND SH3 DOMAIN-CONTAINING BA-RELATED"/>
    <property type="match status" value="1"/>
</dbReference>
<dbReference type="AlphaFoldDB" id="A0A0N5ADL8"/>
<evidence type="ECO:0000313" key="2">
    <source>
        <dbReference type="WBParaSite" id="SMUV_0000227901-mRNA-1"/>
    </source>
</evidence>
<dbReference type="CDD" id="cd07067">
    <property type="entry name" value="HP_PGM_like"/>
    <property type="match status" value="1"/>
</dbReference>
<dbReference type="InterPro" id="IPR029033">
    <property type="entry name" value="His_PPase_superfam"/>
</dbReference>
<dbReference type="PANTHER" id="PTHR16469:SF27">
    <property type="entry name" value="UBIQUITIN-ASSOCIATED AND SH3 DOMAIN-CONTAINING BA-RELATED"/>
    <property type="match status" value="1"/>
</dbReference>
<reference evidence="2" key="1">
    <citation type="submission" date="2017-02" db="UniProtKB">
        <authorList>
            <consortium name="WormBaseParasite"/>
        </authorList>
    </citation>
    <scope>IDENTIFICATION</scope>
</reference>
<dbReference type="InterPro" id="IPR013078">
    <property type="entry name" value="His_Pase_superF_clade-1"/>
</dbReference>
<protein>
    <submittedName>
        <fullName evidence="2">Protein UBASH3A-like protein</fullName>
    </submittedName>
</protein>
<dbReference type="STRING" id="451379.A0A0N5ADL8"/>
<dbReference type="SUPFAM" id="SSF53254">
    <property type="entry name" value="Phosphoglycerate mutase-like"/>
    <property type="match status" value="1"/>
</dbReference>
<keyword evidence="1" id="KW-1185">Reference proteome</keyword>
<sequence length="284" mass="32432">MSRKLLVVRHGERCDYYFKKRVNLKLYNLNFYNLQFAGVNWVEKAFDSLGRYNRFDSQLPETVPVRAGGFKEYKEDTPITTNGYSLAVKTGTPFLYVHLGENLAKSGVTVDAVYSSPALRCIQTSQGLLEGLKSNSLIRVEPGLFQWTHWCRHGVMPLWLTNEELKSVRYAVDTSYEIIDPIIKLNMEETLLDYYERSYQLVQKILQKHDKGTILIVAHAGSLETLTRQLCCKSPLSKEGFSKFLRGTSYLSCCEVDEKSDRSWKLIGSPVPLLVYTGLDNCDV</sequence>
<dbReference type="WBParaSite" id="SMUV_0000227901-mRNA-1">
    <property type="protein sequence ID" value="SMUV_0000227901-mRNA-1"/>
    <property type="gene ID" value="SMUV_0000227901"/>
</dbReference>
<dbReference type="GO" id="GO:0016791">
    <property type="term" value="F:phosphatase activity"/>
    <property type="evidence" value="ECO:0007669"/>
    <property type="project" value="UniProtKB-ARBA"/>
</dbReference>
<name>A0A0N5ADL8_9BILA</name>
<organism evidence="1 2">
    <name type="scientific">Syphacia muris</name>
    <dbReference type="NCBI Taxonomy" id="451379"/>
    <lineage>
        <taxon>Eukaryota</taxon>
        <taxon>Metazoa</taxon>
        <taxon>Ecdysozoa</taxon>
        <taxon>Nematoda</taxon>
        <taxon>Chromadorea</taxon>
        <taxon>Rhabditida</taxon>
        <taxon>Spirurina</taxon>
        <taxon>Oxyuridomorpha</taxon>
        <taxon>Oxyuroidea</taxon>
        <taxon>Oxyuridae</taxon>
        <taxon>Syphacia</taxon>
    </lineage>
</organism>
<dbReference type="InterPro" id="IPR051710">
    <property type="entry name" value="Phosphatase_SH3-domain"/>
</dbReference>
<dbReference type="Proteomes" id="UP000046393">
    <property type="component" value="Unplaced"/>
</dbReference>
<evidence type="ECO:0000313" key="1">
    <source>
        <dbReference type="Proteomes" id="UP000046393"/>
    </source>
</evidence>
<dbReference type="Pfam" id="PF00300">
    <property type="entry name" value="His_Phos_1"/>
    <property type="match status" value="1"/>
</dbReference>
<dbReference type="Gene3D" id="3.40.50.1240">
    <property type="entry name" value="Phosphoglycerate mutase-like"/>
    <property type="match status" value="1"/>
</dbReference>